<evidence type="ECO:0000313" key="2">
    <source>
        <dbReference type="Proteomes" id="UP000275078"/>
    </source>
</evidence>
<proteinExistence type="predicted"/>
<keyword evidence="2" id="KW-1185">Reference proteome</keyword>
<dbReference type="Proteomes" id="UP000275078">
    <property type="component" value="Unassembled WGS sequence"/>
</dbReference>
<evidence type="ECO:0000313" key="1">
    <source>
        <dbReference type="EMBL" id="RPA82254.1"/>
    </source>
</evidence>
<dbReference type="AlphaFoldDB" id="A0A3N4IKV8"/>
<accession>A0A3N4IKV8</accession>
<sequence>MHEYFCSCVLIQPLKPRASPYLIAYLHTYFTAMWNSQIFSALLFTVLSSYLPQSSASETRSYDVFFHPRYNYKKSHDKFTSKLPYDWTKVTDYTNCAFHRGPLPFPGENDLVPSCGARVAHAIIPGQEDPINRLISVYRLWGLIQKICPVDAPDHCVTPLDDQFWDYQYYLRHPEVVIAEQGYVPGVLQALLSASEEIMEKYEAAGWYLHGDGWFIRGTNEPVSEEALMFLRKPVEDYWKKELARRTAENGK</sequence>
<protein>
    <submittedName>
        <fullName evidence="1">Uncharacterized protein</fullName>
    </submittedName>
</protein>
<reference evidence="1 2" key="1">
    <citation type="journal article" date="2018" name="Nat. Ecol. Evol.">
        <title>Pezizomycetes genomes reveal the molecular basis of ectomycorrhizal truffle lifestyle.</title>
        <authorList>
            <person name="Murat C."/>
            <person name="Payen T."/>
            <person name="Noel B."/>
            <person name="Kuo A."/>
            <person name="Morin E."/>
            <person name="Chen J."/>
            <person name="Kohler A."/>
            <person name="Krizsan K."/>
            <person name="Balestrini R."/>
            <person name="Da Silva C."/>
            <person name="Montanini B."/>
            <person name="Hainaut M."/>
            <person name="Levati E."/>
            <person name="Barry K.W."/>
            <person name="Belfiori B."/>
            <person name="Cichocki N."/>
            <person name="Clum A."/>
            <person name="Dockter R.B."/>
            <person name="Fauchery L."/>
            <person name="Guy J."/>
            <person name="Iotti M."/>
            <person name="Le Tacon F."/>
            <person name="Lindquist E.A."/>
            <person name="Lipzen A."/>
            <person name="Malagnac F."/>
            <person name="Mello A."/>
            <person name="Molinier V."/>
            <person name="Miyauchi S."/>
            <person name="Poulain J."/>
            <person name="Riccioni C."/>
            <person name="Rubini A."/>
            <person name="Sitrit Y."/>
            <person name="Splivallo R."/>
            <person name="Traeger S."/>
            <person name="Wang M."/>
            <person name="Zifcakova L."/>
            <person name="Wipf D."/>
            <person name="Zambonelli A."/>
            <person name="Paolocci F."/>
            <person name="Nowrousian M."/>
            <person name="Ottonello S."/>
            <person name="Baldrian P."/>
            <person name="Spatafora J.W."/>
            <person name="Henrissat B."/>
            <person name="Nagy L.G."/>
            <person name="Aury J.M."/>
            <person name="Wincker P."/>
            <person name="Grigoriev I.V."/>
            <person name="Bonfante P."/>
            <person name="Martin F.M."/>
        </authorList>
    </citation>
    <scope>NUCLEOTIDE SEQUENCE [LARGE SCALE GENOMIC DNA]</scope>
    <source>
        <strain evidence="1 2">RN42</strain>
    </source>
</reference>
<gene>
    <name evidence="1" type="ORF">BJ508DRAFT_344811</name>
</gene>
<organism evidence="1 2">
    <name type="scientific">Ascobolus immersus RN42</name>
    <dbReference type="NCBI Taxonomy" id="1160509"/>
    <lineage>
        <taxon>Eukaryota</taxon>
        <taxon>Fungi</taxon>
        <taxon>Dikarya</taxon>
        <taxon>Ascomycota</taxon>
        <taxon>Pezizomycotina</taxon>
        <taxon>Pezizomycetes</taxon>
        <taxon>Pezizales</taxon>
        <taxon>Ascobolaceae</taxon>
        <taxon>Ascobolus</taxon>
    </lineage>
</organism>
<dbReference type="EMBL" id="ML119673">
    <property type="protein sequence ID" value="RPA82254.1"/>
    <property type="molecule type" value="Genomic_DNA"/>
</dbReference>
<name>A0A3N4IKV8_ASCIM</name>